<evidence type="ECO:0000313" key="4">
    <source>
        <dbReference type="Proteomes" id="UP000786811"/>
    </source>
</evidence>
<proteinExistence type="predicted"/>
<dbReference type="InterPro" id="IPR000719">
    <property type="entry name" value="Prot_kinase_dom"/>
</dbReference>
<protein>
    <submittedName>
        <fullName evidence="3">Similar to Slob: Slowpoke-binding protein (Drosophila melanogaster)</fullName>
    </submittedName>
</protein>
<dbReference type="Gene3D" id="1.10.510.10">
    <property type="entry name" value="Transferase(Phosphotransferase) domain 1"/>
    <property type="match status" value="1"/>
</dbReference>
<dbReference type="GO" id="GO:0004672">
    <property type="term" value="F:protein kinase activity"/>
    <property type="evidence" value="ECO:0007669"/>
    <property type="project" value="InterPro"/>
</dbReference>
<feature type="region of interest" description="Disordered" evidence="1">
    <location>
        <begin position="1"/>
        <end position="48"/>
    </location>
</feature>
<name>A0A8J2H6H3_COTCN</name>
<organism evidence="3 4">
    <name type="scientific">Cotesia congregata</name>
    <name type="common">Parasitoid wasp</name>
    <name type="synonym">Apanteles congregatus</name>
    <dbReference type="NCBI Taxonomy" id="51543"/>
    <lineage>
        <taxon>Eukaryota</taxon>
        <taxon>Metazoa</taxon>
        <taxon>Ecdysozoa</taxon>
        <taxon>Arthropoda</taxon>
        <taxon>Hexapoda</taxon>
        <taxon>Insecta</taxon>
        <taxon>Pterygota</taxon>
        <taxon>Neoptera</taxon>
        <taxon>Endopterygota</taxon>
        <taxon>Hymenoptera</taxon>
        <taxon>Apocrita</taxon>
        <taxon>Ichneumonoidea</taxon>
        <taxon>Braconidae</taxon>
        <taxon>Microgastrinae</taxon>
        <taxon>Cotesia</taxon>
    </lineage>
</organism>
<dbReference type="OrthoDB" id="10045021at2759"/>
<dbReference type="GO" id="GO:0005524">
    <property type="term" value="F:ATP binding"/>
    <property type="evidence" value="ECO:0007669"/>
    <property type="project" value="InterPro"/>
</dbReference>
<feature type="domain" description="Protein kinase" evidence="2">
    <location>
        <begin position="169"/>
        <end position="407"/>
    </location>
</feature>
<dbReference type="EMBL" id="CAJNRD030001117">
    <property type="protein sequence ID" value="CAG5078735.1"/>
    <property type="molecule type" value="Genomic_DNA"/>
</dbReference>
<evidence type="ECO:0000256" key="1">
    <source>
        <dbReference type="SAM" id="MobiDB-lite"/>
    </source>
</evidence>
<keyword evidence="4" id="KW-1185">Reference proteome</keyword>
<dbReference type="SUPFAM" id="SSF56112">
    <property type="entry name" value="Protein kinase-like (PK-like)"/>
    <property type="match status" value="1"/>
</dbReference>
<accession>A0A8J2H6H3</accession>
<comment type="caution">
    <text evidence="3">The sequence shown here is derived from an EMBL/GenBank/DDBJ whole genome shotgun (WGS) entry which is preliminary data.</text>
</comment>
<evidence type="ECO:0000259" key="2">
    <source>
        <dbReference type="SMART" id="SM00220"/>
    </source>
</evidence>
<dbReference type="Proteomes" id="UP000786811">
    <property type="component" value="Unassembled WGS sequence"/>
</dbReference>
<feature type="compositionally biased region" description="Basic and acidic residues" evidence="1">
    <location>
        <begin position="9"/>
        <end position="36"/>
    </location>
</feature>
<reference evidence="3" key="1">
    <citation type="submission" date="2021-04" db="EMBL/GenBank/DDBJ databases">
        <authorList>
            <person name="Chebbi M.A.C M."/>
        </authorList>
    </citation>
    <scope>NUCLEOTIDE SEQUENCE</scope>
</reference>
<dbReference type="AlphaFoldDB" id="A0A8J2H6H3"/>
<dbReference type="SMART" id="SM00220">
    <property type="entry name" value="S_TKc"/>
    <property type="match status" value="1"/>
</dbReference>
<gene>
    <name evidence="3" type="ORF">HICCMSTLAB_LOCUS2824</name>
</gene>
<evidence type="ECO:0000313" key="3">
    <source>
        <dbReference type="EMBL" id="CAG5078735.1"/>
    </source>
</evidence>
<dbReference type="InterPro" id="IPR011009">
    <property type="entry name" value="Kinase-like_dom_sf"/>
</dbReference>
<sequence>MFSIYQQLNKKEDESGGSRRGSDVTGHDRFYREPPRVKRKKRPPNRRTLSAIELDSSAMTSARNYIRNNRSASIESSTSNASSSSSINNLEDKFHFGNKIDSLAKILFNRVSITRARESELSNKKHLYESLDQSPTIREEGIEYLELEKRSRDQALNICQVFLQAATRFTLIEQLHNIGSRVDKFWFAVKDTLLKTDRILTLTPLGKNCPLSVCPSTKEILNKLFLFIQHPYVCPILDIEFIEYEEDNYVVVLQPINHGSLKDLIYGVSPGLPFPQIQVLGRQILEALLFLKDRGFPTVHLHSGNVVIQSGMARVAGLENSLLGFTSRIHPLVGPRTPYGASIESICFGHLLFEMTAGYELCSFKPSRVHYDDVAKYPLVYELMEFIFNSPENRYPKLEEILLHELFRNIDLRELRHAPVNTFRPILNPSVVRLLDDIKRHNSRRITSIDEIDLLISI</sequence>